<keyword evidence="2" id="KW-1185">Reference proteome</keyword>
<evidence type="ECO:0000313" key="1">
    <source>
        <dbReference type="EMBL" id="MCL1138166.1"/>
    </source>
</evidence>
<reference evidence="1" key="1">
    <citation type="submission" date="2022-01" db="EMBL/GenBank/DDBJ databases">
        <title>Whole genome-based taxonomy of the Shewanellaceae.</title>
        <authorList>
            <person name="Martin-Rodriguez A.J."/>
        </authorList>
    </citation>
    <scope>NUCLEOTIDE SEQUENCE</scope>
    <source>
        <strain evidence="1">KCTC 23973</strain>
    </source>
</reference>
<sequence>MKELHFYIMNGHELVTHKIKLSSNEYLELSNARKVLSRVLNHEELYDQVIESYVDAKSVMYEMSVRAISNSVTYDYVKNHDCRSKLNRLFFNCLNLSKLYLDDHYREHKNKDGDIVKTTCFVHKITDSDNDIEKIKAHREEIFNENSEYVVGCQLRNYVQHASLPVRTFTSGFRTRPEDNQNFAVFHVPLDKQALIDGGVKKNKLSNYGDKIDLHEIMDGYIYAISEMHLKSRSLVKNQMDKSIEVINAKRRQVELEYDCLLDDIDVVDTVTEKVNRLFSLNLEWFSVVKHLQSKNSHLLNFKRFTHIPYQQV</sequence>
<dbReference type="Proteomes" id="UP001139293">
    <property type="component" value="Unassembled WGS sequence"/>
</dbReference>
<dbReference type="RefSeq" id="WP_248949257.1">
    <property type="nucleotide sequence ID" value="NZ_JAKILB010000003.1"/>
</dbReference>
<dbReference type="AlphaFoldDB" id="A0A9X2CFR6"/>
<name>A0A9X2CFR6_9GAMM</name>
<protein>
    <submittedName>
        <fullName evidence="1">Uncharacterized protein</fullName>
    </submittedName>
</protein>
<dbReference type="EMBL" id="JAKILB010000003">
    <property type="protein sequence ID" value="MCL1138166.1"/>
    <property type="molecule type" value="Genomic_DNA"/>
</dbReference>
<proteinExistence type="predicted"/>
<evidence type="ECO:0000313" key="2">
    <source>
        <dbReference type="Proteomes" id="UP001139293"/>
    </source>
</evidence>
<organism evidence="1 2">
    <name type="scientific">Shewanella pneumatophori</name>
    <dbReference type="NCBI Taxonomy" id="314092"/>
    <lineage>
        <taxon>Bacteria</taxon>
        <taxon>Pseudomonadati</taxon>
        <taxon>Pseudomonadota</taxon>
        <taxon>Gammaproteobacteria</taxon>
        <taxon>Alteromonadales</taxon>
        <taxon>Shewanellaceae</taxon>
        <taxon>Shewanella</taxon>
    </lineage>
</organism>
<comment type="caution">
    <text evidence="1">The sequence shown here is derived from an EMBL/GenBank/DDBJ whole genome shotgun (WGS) entry which is preliminary data.</text>
</comment>
<accession>A0A9X2CFR6</accession>
<gene>
    <name evidence="1" type="ORF">L2740_06340</name>
</gene>